<evidence type="ECO:0000256" key="1">
    <source>
        <dbReference type="ARBA" id="ARBA00005513"/>
    </source>
</evidence>
<evidence type="ECO:0000256" key="2">
    <source>
        <dbReference type="ARBA" id="ARBA00022448"/>
    </source>
</evidence>
<dbReference type="Gene3D" id="6.10.250.1580">
    <property type="match status" value="1"/>
</dbReference>
<sequence length="159" mass="17832">MLNLDPWNILFTVINLLVFFCIIKFFLLKPIKKVMDQREKMIQDDLNNAAETKKAANKLKAEYEGNVQAAQDKAAEITKEAKKTAELQKNNIIASANDQAKEIVDKAQKNAQLEYDKTMSKLESEIAGLALVAATKVVKEQSSNSDTSSYDEFLGEEDK</sequence>
<dbReference type="PANTHER" id="PTHR33445">
    <property type="entry name" value="ATP SYNTHASE SUBUNIT B', CHLOROPLASTIC"/>
    <property type="match status" value="1"/>
</dbReference>
<gene>
    <name evidence="12 16" type="primary">atpF</name>
    <name evidence="16" type="ORF">E5Z56_00485</name>
</gene>
<evidence type="ECO:0000256" key="7">
    <source>
        <dbReference type="ARBA" id="ARBA00023065"/>
    </source>
</evidence>
<feature type="compositionally biased region" description="Polar residues" evidence="15">
    <location>
        <begin position="140"/>
        <end position="150"/>
    </location>
</feature>
<dbReference type="PANTHER" id="PTHR33445:SF2">
    <property type="entry name" value="ATP SYNTHASE SUBUNIT B', CHLOROPLASTIC"/>
    <property type="match status" value="1"/>
</dbReference>
<dbReference type="RefSeq" id="WP_138156038.1">
    <property type="nucleotide sequence ID" value="NZ_CP039381.1"/>
</dbReference>
<evidence type="ECO:0000256" key="13">
    <source>
        <dbReference type="RuleBase" id="RU003848"/>
    </source>
</evidence>
<keyword evidence="4 12" id="KW-0812">Transmembrane</keyword>
<reference evidence="16 17" key="1">
    <citation type="submission" date="2019-04" db="EMBL/GenBank/DDBJ databases">
        <authorList>
            <person name="Embree M."/>
            <person name="Gaffney J.R."/>
        </authorList>
    </citation>
    <scope>NUCLEOTIDE SEQUENCE [LARGE SCALE GENOMIC DNA]</scope>
    <source>
        <strain evidence="16 17">JE7A12</strain>
    </source>
</reference>
<evidence type="ECO:0000256" key="6">
    <source>
        <dbReference type="ARBA" id="ARBA00022989"/>
    </source>
</evidence>
<comment type="function">
    <text evidence="12">Component of the F(0) channel, it forms part of the peripheral stalk, linking F(1) to F(0).</text>
</comment>
<keyword evidence="6 12" id="KW-1133">Transmembrane helix</keyword>
<keyword evidence="2 12" id="KW-0813">Transport</keyword>
<dbReference type="HAMAP" id="MF_01398">
    <property type="entry name" value="ATP_synth_b_bprime"/>
    <property type="match status" value="1"/>
</dbReference>
<dbReference type="NCBIfam" id="TIGR01144">
    <property type="entry name" value="ATP_synt_b"/>
    <property type="match status" value="1"/>
</dbReference>
<proteinExistence type="inferred from homology"/>
<dbReference type="InterPro" id="IPR005864">
    <property type="entry name" value="ATP_synth_F0_bsu_bac"/>
</dbReference>
<evidence type="ECO:0000256" key="4">
    <source>
        <dbReference type="ARBA" id="ARBA00022692"/>
    </source>
</evidence>
<comment type="subunit">
    <text evidence="12">F-type ATPases have 2 components, F(1) - the catalytic core - and F(0) - the membrane proton channel. F(1) has five subunits: alpha(3), beta(3), gamma(1), delta(1), epsilon(1). F(0) has three main subunits: a(1), b(2) and c(10-14). The alpha and beta chains form an alternating ring which encloses part of the gamma chain. F(1) is attached to F(0) by a central stalk formed by the gamma and epsilon chains, while a peripheral stalk is formed by the delta and b chains.</text>
</comment>
<dbReference type="GO" id="GO:0046961">
    <property type="term" value="F:proton-transporting ATPase activity, rotational mechanism"/>
    <property type="evidence" value="ECO:0007669"/>
    <property type="project" value="TreeGrafter"/>
</dbReference>
<comment type="function">
    <text evidence="10 12">F(1)F(0) ATP synthase produces ATP from ADP in the presence of a proton or sodium gradient. F-type ATPases consist of two structural domains, F(1) containing the extramembraneous catalytic core and F(0) containing the membrane proton channel, linked together by a central stalk and a peripheral stalk. During catalysis, ATP synthesis in the catalytic domain of F(1) is coupled via a rotary mechanism of the central stalk subunits to proton translocation.</text>
</comment>
<feature type="coiled-coil region" evidence="14">
    <location>
        <begin position="42"/>
        <end position="87"/>
    </location>
</feature>
<dbReference type="AlphaFoldDB" id="A0A4P8XSP1"/>
<evidence type="ECO:0000313" key="16">
    <source>
        <dbReference type="EMBL" id="QCT05936.1"/>
    </source>
</evidence>
<accession>A0A4P8XSP1</accession>
<dbReference type="GO" id="GO:0045259">
    <property type="term" value="C:proton-transporting ATP synthase complex"/>
    <property type="evidence" value="ECO:0007669"/>
    <property type="project" value="UniProtKB-KW"/>
</dbReference>
<evidence type="ECO:0000256" key="14">
    <source>
        <dbReference type="SAM" id="Coils"/>
    </source>
</evidence>
<comment type="similarity">
    <text evidence="1 12 13">Belongs to the ATPase B chain family.</text>
</comment>
<dbReference type="GO" id="GO:0005886">
    <property type="term" value="C:plasma membrane"/>
    <property type="evidence" value="ECO:0007669"/>
    <property type="project" value="UniProtKB-SubCell"/>
</dbReference>
<keyword evidence="12" id="KW-1003">Cell membrane</keyword>
<dbReference type="EMBL" id="CP039381">
    <property type="protein sequence ID" value="QCT05936.1"/>
    <property type="molecule type" value="Genomic_DNA"/>
</dbReference>
<comment type="subcellular location">
    <subcellularLocation>
        <location evidence="12">Cell membrane</location>
        <topology evidence="12">Single-pass membrane protein</topology>
    </subcellularLocation>
    <subcellularLocation>
        <location evidence="11">Endomembrane system</location>
        <topology evidence="11">Single-pass membrane protein</topology>
    </subcellularLocation>
</comment>
<keyword evidence="9 12" id="KW-0066">ATP synthesis</keyword>
<protein>
    <recommendedName>
        <fullName evidence="12">ATP synthase subunit b</fullName>
    </recommendedName>
    <alternativeName>
        <fullName evidence="12">ATP synthase F(0) sector subunit b</fullName>
    </alternativeName>
    <alternativeName>
        <fullName evidence="12">ATPase subunit I</fullName>
    </alternativeName>
    <alternativeName>
        <fullName evidence="12">F-type ATPase subunit b</fullName>
        <shortName evidence="12">F-ATPase subunit b</shortName>
    </alternativeName>
</protein>
<keyword evidence="5 12" id="KW-0375">Hydrogen ion transport</keyword>
<dbReference type="OrthoDB" id="1770883at2"/>
<evidence type="ECO:0000313" key="17">
    <source>
        <dbReference type="Proteomes" id="UP000301475"/>
    </source>
</evidence>
<evidence type="ECO:0000256" key="8">
    <source>
        <dbReference type="ARBA" id="ARBA00023136"/>
    </source>
</evidence>
<evidence type="ECO:0000256" key="10">
    <source>
        <dbReference type="ARBA" id="ARBA00025198"/>
    </source>
</evidence>
<keyword evidence="14" id="KW-0175">Coiled coil</keyword>
<keyword evidence="3 12" id="KW-0138">CF(0)</keyword>
<dbReference type="InterPro" id="IPR050059">
    <property type="entry name" value="ATP_synthase_B_chain"/>
</dbReference>
<dbReference type="Proteomes" id="UP000301475">
    <property type="component" value="Chromosome"/>
</dbReference>
<dbReference type="GO" id="GO:0046933">
    <property type="term" value="F:proton-transporting ATP synthase activity, rotational mechanism"/>
    <property type="evidence" value="ECO:0007669"/>
    <property type="project" value="UniProtKB-UniRule"/>
</dbReference>
<dbReference type="CDD" id="cd06503">
    <property type="entry name" value="ATP-synt_Fo_b"/>
    <property type="match status" value="1"/>
</dbReference>
<organism evidence="16 17">
    <name type="scientific">Ruminococcus bovis</name>
    <dbReference type="NCBI Taxonomy" id="2564099"/>
    <lineage>
        <taxon>Bacteria</taxon>
        <taxon>Bacillati</taxon>
        <taxon>Bacillota</taxon>
        <taxon>Clostridia</taxon>
        <taxon>Eubacteriales</taxon>
        <taxon>Oscillospiraceae</taxon>
        <taxon>Ruminococcus</taxon>
    </lineage>
</organism>
<dbReference type="KEGG" id="ruj:E5Z56_00485"/>
<keyword evidence="8 12" id="KW-0472">Membrane</keyword>
<dbReference type="Pfam" id="PF00430">
    <property type="entry name" value="ATP-synt_B"/>
    <property type="match status" value="1"/>
</dbReference>
<evidence type="ECO:0000256" key="12">
    <source>
        <dbReference type="HAMAP-Rule" id="MF_01398"/>
    </source>
</evidence>
<name>A0A4P8XSP1_9FIRM</name>
<evidence type="ECO:0000256" key="15">
    <source>
        <dbReference type="SAM" id="MobiDB-lite"/>
    </source>
</evidence>
<evidence type="ECO:0000256" key="11">
    <source>
        <dbReference type="ARBA" id="ARBA00037847"/>
    </source>
</evidence>
<keyword evidence="17" id="KW-1185">Reference proteome</keyword>
<feature type="transmembrane region" description="Helical" evidence="12">
    <location>
        <begin position="6"/>
        <end position="28"/>
    </location>
</feature>
<keyword evidence="7 12" id="KW-0406">Ion transport</keyword>
<evidence type="ECO:0000256" key="9">
    <source>
        <dbReference type="ARBA" id="ARBA00023310"/>
    </source>
</evidence>
<evidence type="ECO:0000256" key="5">
    <source>
        <dbReference type="ARBA" id="ARBA00022781"/>
    </source>
</evidence>
<evidence type="ECO:0000256" key="3">
    <source>
        <dbReference type="ARBA" id="ARBA00022547"/>
    </source>
</evidence>
<feature type="region of interest" description="Disordered" evidence="15">
    <location>
        <begin position="138"/>
        <end position="159"/>
    </location>
</feature>
<dbReference type="InterPro" id="IPR002146">
    <property type="entry name" value="ATP_synth_b/b'su_bac/chlpt"/>
</dbReference>
<dbReference type="GO" id="GO:0012505">
    <property type="term" value="C:endomembrane system"/>
    <property type="evidence" value="ECO:0007669"/>
    <property type="project" value="UniProtKB-SubCell"/>
</dbReference>